<evidence type="ECO:0000259" key="2">
    <source>
        <dbReference type="Pfam" id="PF01048"/>
    </source>
</evidence>
<dbReference type="PROSITE" id="PS50005">
    <property type="entry name" value="TPR"/>
    <property type="match status" value="4"/>
</dbReference>
<evidence type="ECO:0000313" key="4">
    <source>
        <dbReference type="Proteomes" id="UP000248423"/>
    </source>
</evidence>
<dbReference type="InterPro" id="IPR035994">
    <property type="entry name" value="Nucleoside_phosphorylase_sf"/>
</dbReference>
<dbReference type="OrthoDB" id="1658288at2759"/>
<dbReference type="GO" id="GO:0009116">
    <property type="term" value="P:nucleoside metabolic process"/>
    <property type="evidence" value="ECO:0007669"/>
    <property type="project" value="InterPro"/>
</dbReference>
<evidence type="ECO:0000313" key="3">
    <source>
        <dbReference type="EMBL" id="PYI08089.1"/>
    </source>
</evidence>
<feature type="repeat" description="TPR" evidence="1">
    <location>
        <begin position="620"/>
        <end position="653"/>
    </location>
</feature>
<name>A0A319EZR8_ASPSB</name>
<feature type="repeat" description="TPR" evidence="1">
    <location>
        <begin position="578"/>
        <end position="611"/>
    </location>
</feature>
<dbReference type="AlphaFoldDB" id="A0A319EZR8"/>
<dbReference type="SUPFAM" id="SSF48452">
    <property type="entry name" value="TPR-like"/>
    <property type="match status" value="2"/>
</dbReference>
<keyword evidence="1" id="KW-0802">TPR repeat</keyword>
<keyword evidence="4" id="KW-1185">Reference proteome</keyword>
<dbReference type="PROSITE" id="PS50293">
    <property type="entry name" value="TPR_REGION"/>
    <property type="match status" value="1"/>
</dbReference>
<dbReference type="Pfam" id="PF01048">
    <property type="entry name" value="PNP_UDP_1"/>
    <property type="match status" value="1"/>
</dbReference>
<protein>
    <submittedName>
        <fullName evidence="3">Purine and uridine phosphorylase</fullName>
    </submittedName>
</protein>
<feature type="domain" description="Nucleoside phosphorylase" evidence="2">
    <location>
        <begin position="14"/>
        <end position="301"/>
    </location>
</feature>
<dbReference type="PANTHER" id="PTHR46082">
    <property type="entry name" value="ATP/GTP-BINDING PROTEIN-RELATED"/>
    <property type="match status" value="1"/>
</dbReference>
<gene>
    <name evidence="3" type="ORF">BO78DRAFT_417108</name>
</gene>
<sequence length="895" mass="99442">MAATITLTREDYTVGWICALPLEMAAAQALLDQVHGPLAVQPTDQNAYTLGAMGEHNLVIACLPSGAYGTTSATSVAMQLLSSFPSIRFGLMVGIGGAVPSRDADIRLGDIVVSSPADTHGGVVQYDQGKALSGGDFQRTGMLNHPPRILLTALSKLRANHLLRGSHLRDFLADIHHKNPQQTVDFARPALQDHLYRADYDHRDMDAKSCRGCDATKTVTRPSRTPDTPVVHYGLIASGNQVVKNSRLRDKLGQELGVYCVEMEAAGLMNSFPCLVIRGTCDYADSHKNNTWQGYAAANAAAYAKDLLTVVPASDRPMVRTLQEAAADSKNLLLWMESCINSNMSGEFHVPFELTKVPAVSEFIGRTADLDQLWELLQPDASQLRKVVVLHGMGGLGSFQDHQVLSAAHNLGRLYWNQGKHKEAEKLYQQVLAGRERVLGPDHISTLNTVHNLGVLYHDQGGLKEAEEMYQRVLTGHQKASGSNHISTLDTVQLDTIQNLGNLYCTQQRLEEAEQMCQQALASYKKVLGPSHTSTLDAIHNLGNVYWSQQKLKEAENLYRQALEGKEKVLGPDHTSTLDTVHNLGVVYYDQGKLQEAEEMYQRALAGKEKAFGLEHLSVLDTVFNLGRLYWTQAELEKAKQMYQRTLAGREKALGPDHISTLHTVHNLGALYSAQNMPQEAERMHQRVLAGYERALGPDDISTLDFAHNLAILYCKQGKLEKAKAMFERVLSGKKKVFGPSCPSVLAVINNLGNLYKHQGRLEKAKDMYRYALDGWESSFGLHHPSTLGAMNNLGVLYQDQGRVKEAEEMYQQALTGYKKIAGLDDVSTLDMVLNLGDLYRDQNRLQRARKMYQRAHAGYERTLGPDHQMTREAADRVRLYSRLREVISGYFRRI</sequence>
<dbReference type="InterPro" id="IPR019734">
    <property type="entry name" value="TPR_rpt"/>
</dbReference>
<evidence type="ECO:0000256" key="1">
    <source>
        <dbReference type="PROSITE-ProRule" id="PRU00339"/>
    </source>
</evidence>
<dbReference type="SUPFAM" id="SSF53167">
    <property type="entry name" value="Purine and uridine phosphorylases"/>
    <property type="match status" value="1"/>
</dbReference>
<reference evidence="3 4" key="1">
    <citation type="submission" date="2018-02" db="EMBL/GenBank/DDBJ databases">
        <title>The genomes of Aspergillus section Nigri reveals drivers in fungal speciation.</title>
        <authorList>
            <consortium name="DOE Joint Genome Institute"/>
            <person name="Vesth T.C."/>
            <person name="Nybo J."/>
            <person name="Theobald S."/>
            <person name="Brandl J."/>
            <person name="Frisvad J.C."/>
            <person name="Nielsen K.F."/>
            <person name="Lyhne E.K."/>
            <person name="Kogle M.E."/>
            <person name="Kuo A."/>
            <person name="Riley R."/>
            <person name="Clum A."/>
            <person name="Nolan M."/>
            <person name="Lipzen A."/>
            <person name="Salamov A."/>
            <person name="Henrissat B."/>
            <person name="Wiebenga A."/>
            <person name="De vries R.P."/>
            <person name="Grigoriev I.V."/>
            <person name="Mortensen U.H."/>
            <person name="Andersen M.R."/>
            <person name="Baker S.E."/>
        </authorList>
    </citation>
    <scope>NUCLEOTIDE SEQUENCE [LARGE SCALE GENOMIC DNA]</scope>
    <source>
        <strain evidence="3 4">CBS 121057</strain>
    </source>
</reference>
<feature type="repeat" description="TPR" evidence="1">
    <location>
        <begin position="788"/>
        <end position="821"/>
    </location>
</feature>
<organism evidence="3 4">
    <name type="scientific">Aspergillus sclerotiicarbonarius (strain CBS 121057 / IBT 28362)</name>
    <dbReference type="NCBI Taxonomy" id="1448318"/>
    <lineage>
        <taxon>Eukaryota</taxon>
        <taxon>Fungi</taxon>
        <taxon>Dikarya</taxon>
        <taxon>Ascomycota</taxon>
        <taxon>Pezizomycotina</taxon>
        <taxon>Eurotiomycetes</taxon>
        <taxon>Eurotiomycetidae</taxon>
        <taxon>Eurotiales</taxon>
        <taxon>Aspergillaceae</taxon>
        <taxon>Aspergillus</taxon>
        <taxon>Aspergillus subgen. Circumdati</taxon>
    </lineage>
</organism>
<dbReference type="InterPro" id="IPR053137">
    <property type="entry name" value="NLR-like"/>
</dbReference>
<dbReference type="GO" id="GO:0003824">
    <property type="term" value="F:catalytic activity"/>
    <property type="evidence" value="ECO:0007669"/>
    <property type="project" value="InterPro"/>
</dbReference>
<dbReference type="InterPro" id="IPR000845">
    <property type="entry name" value="Nucleoside_phosphorylase_d"/>
</dbReference>
<dbReference type="STRING" id="1448318.A0A319EZR8"/>
<dbReference type="EMBL" id="KZ826337">
    <property type="protein sequence ID" value="PYI08089.1"/>
    <property type="molecule type" value="Genomic_DNA"/>
</dbReference>
<dbReference type="Pfam" id="PF13374">
    <property type="entry name" value="TPR_10"/>
    <property type="match status" value="1"/>
</dbReference>
<dbReference type="Gene3D" id="3.40.50.1580">
    <property type="entry name" value="Nucleoside phosphorylase domain"/>
    <property type="match status" value="1"/>
</dbReference>
<dbReference type="Proteomes" id="UP000248423">
    <property type="component" value="Unassembled WGS sequence"/>
</dbReference>
<dbReference type="PANTHER" id="PTHR46082:SF11">
    <property type="entry name" value="AAA+ ATPASE DOMAIN-CONTAINING PROTEIN-RELATED"/>
    <property type="match status" value="1"/>
</dbReference>
<dbReference type="InterPro" id="IPR011990">
    <property type="entry name" value="TPR-like_helical_dom_sf"/>
</dbReference>
<feature type="repeat" description="TPR" evidence="1">
    <location>
        <begin position="536"/>
        <end position="569"/>
    </location>
</feature>
<proteinExistence type="predicted"/>
<dbReference type="VEuPathDB" id="FungiDB:BO78DRAFT_417108"/>
<dbReference type="SMART" id="SM00028">
    <property type="entry name" value="TPR"/>
    <property type="match status" value="11"/>
</dbReference>
<dbReference type="PRINTS" id="PR00381">
    <property type="entry name" value="KINESINLIGHT"/>
</dbReference>
<dbReference type="Pfam" id="PF13424">
    <property type="entry name" value="TPR_12"/>
    <property type="match status" value="5"/>
</dbReference>
<accession>A0A319EZR8</accession>
<dbReference type="Gene3D" id="1.25.40.10">
    <property type="entry name" value="Tetratricopeptide repeat domain"/>
    <property type="match status" value="3"/>
</dbReference>